<keyword evidence="4 10" id="KW-0812">Transmembrane</keyword>
<sequence length="206" mass="21237">MAMPWLGVAGLVLLGYLLGSIPFGLWLVRAVRGVDIRRYGSGNIGTTNVLRVAGPRLAAAVLLADAAKGALPVMLARAVGPGEVAAVLAGVAAMAGHSWSIWLAGHGGKGVATGLGVLLGLDVRVALAAFAVWLAVVAASRYSSLGSMAAAVSVPLWMALWHAPPAHLAFGVTAALVVLVRHRSNVGRLLRGEELPITLRIDPRRE</sequence>
<evidence type="ECO:0000256" key="2">
    <source>
        <dbReference type="ARBA" id="ARBA00022516"/>
    </source>
</evidence>
<keyword evidence="1 10" id="KW-1003">Cell membrane</keyword>
<proteinExistence type="inferred from homology"/>
<dbReference type="PANTHER" id="PTHR30309:SF0">
    <property type="entry name" value="GLYCEROL-3-PHOSPHATE ACYLTRANSFERASE-RELATED"/>
    <property type="match status" value="1"/>
</dbReference>
<dbReference type="EC" id="2.3.1.275" evidence="10"/>
<keyword evidence="3 10" id="KW-0808">Transferase</keyword>
<evidence type="ECO:0000256" key="3">
    <source>
        <dbReference type="ARBA" id="ARBA00022679"/>
    </source>
</evidence>
<dbReference type="PANTHER" id="PTHR30309">
    <property type="entry name" value="INNER MEMBRANE PROTEIN YGIH"/>
    <property type="match status" value="1"/>
</dbReference>
<evidence type="ECO:0000256" key="6">
    <source>
        <dbReference type="ARBA" id="ARBA00023098"/>
    </source>
</evidence>
<dbReference type="EMBL" id="CP132508">
    <property type="protein sequence ID" value="WPD20084.1"/>
    <property type="molecule type" value="Genomic_DNA"/>
</dbReference>
<dbReference type="NCBIfam" id="TIGR00023">
    <property type="entry name" value="glycerol-3-phosphate 1-O-acyltransferase PlsY"/>
    <property type="match status" value="1"/>
</dbReference>
<keyword evidence="6 10" id="KW-0443">Lipid metabolism</keyword>
<evidence type="ECO:0000256" key="4">
    <source>
        <dbReference type="ARBA" id="ARBA00022692"/>
    </source>
</evidence>
<dbReference type="Proteomes" id="UP001304683">
    <property type="component" value="Chromosome"/>
</dbReference>
<keyword evidence="8 10" id="KW-0594">Phospholipid biosynthesis</keyword>
<comment type="subcellular location">
    <subcellularLocation>
        <location evidence="10">Cell membrane</location>
        <topology evidence="10">Multi-pass membrane protein</topology>
    </subcellularLocation>
</comment>
<evidence type="ECO:0000256" key="1">
    <source>
        <dbReference type="ARBA" id="ARBA00022475"/>
    </source>
</evidence>
<feature type="transmembrane region" description="Helical" evidence="10">
    <location>
        <begin position="117"/>
        <end position="139"/>
    </location>
</feature>
<comment type="pathway">
    <text evidence="10">Lipid metabolism; phospholipid metabolism.</text>
</comment>
<feature type="transmembrane region" description="Helical" evidence="10">
    <location>
        <begin position="6"/>
        <end position="28"/>
    </location>
</feature>
<keyword evidence="2 10" id="KW-0444">Lipid biosynthesis</keyword>
<feature type="transmembrane region" description="Helical" evidence="10">
    <location>
        <begin position="159"/>
        <end position="180"/>
    </location>
</feature>
<organism evidence="11 12">
    <name type="scientific">Thermaerobacter composti</name>
    <dbReference type="NCBI Taxonomy" id="554949"/>
    <lineage>
        <taxon>Bacteria</taxon>
        <taxon>Bacillati</taxon>
        <taxon>Bacillota</taxon>
        <taxon>Clostridia</taxon>
        <taxon>Eubacteriales</taxon>
        <taxon>Clostridiales Family XVII. Incertae Sedis</taxon>
        <taxon>Thermaerobacter</taxon>
    </lineage>
</organism>
<feature type="transmembrane region" description="Helical" evidence="10">
    <location>
        <begin position="57"/>
        <end position="78"/>
    </location>
</feature>
<dbReference type="InterPro" id="IPR003811">
    <property type="entry name" value="G3P_acylTferase_PlsY"/>
</dbReference>
<dbReference type="GO" id="GO:0004366">
    <property type="term" value="F:glycerol-3-phosphate O-acyltransferase activity"/>
    <property type="evidence" value="ECO:0007669"/>
    <property type="project" value="UniProtKB-EC"/>
</dbReference>
<evidence type="ECO:0000313" key="12">
    <source>
        <dbReference type="Proteomes" id="UP001304683"/>
    </source>
</evidence>
<dbReference type="SMART" id="SM01207">
    <property type="entry name" value="G3P_acyltransf"/>
    <property type="match status" value="1"/>
</dbReference>
<dbReference type="HAMAP" id="MF_01043">
    <property type="entry name" value="PlsY"/>
    <property type="match status" value="1"/>
</dbReference>
<reference evidence="11 12" key="1">
    <citation type="submission" date="2023-08" db="EMBL/GenBank/DDBJ databases">
        <title>Genome sequence of Thermaerobacter compostii strain Ins1, a spore-forming filamentous bacterium isolated from a deep geothermal reservoir.</title>
        <authorList>
            <person name="Bregnard D."/>
            <person name="Gonzalez D."/>
            <person name="Junier P."/>
        </authorList>
    </citation>
    <scope>NUCLEOTIDE SEQUENCE [LARGE SCALE GENOMIC DNA]</scope>
    <source>
        <strain evidence="11 12">Ins1</strain>
    </source>
</reference>
<evidence type="ECO:0000256" key="7">
    <source>
        <dbReference type="ARBA" id="ARBA00023136"/>
    </source>
</evidence>
<keyword evidence="9 10" id="KW-1208">Phospholipid metabolism</keyword>
<comment type="catalytic activity">
    <reaction evidence="10">
        <text>an acyl phosphate + sn-glycerol 3-phosphate = a 1-acyl-sn-glycero-3-phosphate + phosphate</text>
        <dbReference type="Rhea" id="RHEA:34075"/>
        <dbReference type="ChEBI" id="CHEBI:43474"/>
        <dbReference type="ChEBI" id="CHEBI:57597"/>
        <dbReference type="ChEBI" id="CHEBI:57970"/>
        <dbReference type="ChEBI" id="CHEBI:59918"/>
        <dbReference type="EC" id="2.3.1.275"/>
    </reaction>
</comment>
<keyword evidence="12" id="KW-1185">Reference proteome</keyword>
<keyword evidence="7 10" id="KW-0472">Membrane</keyword>
<dbReference type="RefSeq" id="WP_318751480.1">
    <property type="nucleotide sequence ID" value="NZ_CP132508.1"/>
</dbReference>
<comment type="subunit">
    <text evidence="10">Probably interacts with PlsX.</text>
</comment>
<keyword evidence="5 10" id="KW-1133">Transmembrane helix</keyword>
<gene>
    <name evidence="10 11" type="primary">plsY</name>
    <name evidence="11" type="ORF">Q5761_05470</name>
</gene>
<evidence type="ECO:0000256" key="9">
    <source>
        <dbReference type="ARBA" id="ARBA00023264"/>
    </source>
</evidence>
<evidence type="ECO:0000256" key="10">
    <source>
        <dbReference type="HAMAP-Rule" id="MF_01043"/>
    </source>
</evidence>
<protein>
    <recommendedName>
        <fullName evidence="10">Glycerol-3-phosphate acyltransferase</fullName>
    </recommendedName>
    <alternativeName>
        <fullName evidence="10">Acyl-PO4 G3P acyltransferase</fullName>
    </alternativeName>
    <alternativeName>
        <fullName evidence="10">Acyl-phosphate--glycerol-3-phosphate acyltransferase</fullName>
    </alternativeName>
    <alternativeName>
        <fullName evidence="10">G3P acyltransferase</fullName>
        <shortName evidence="10">GPAT</shortName>
        <ecNumber evidence="10">2.3.1.275</ecNumber>
    </alternativeName>
    <alternativeName>
        <fullName evidence="10">Lysophosphatidic acid synthase</fullName>
        <shortName evidence="10">LPA synthase</shortName>
    </alternativeName>
</protein>
<comment type="similarity">
    <text evidence="10">Belongs to the PlsY family.</text>
</comment>
<feature type="transmembrane region" description="Helical" evidence="10">
    <location>
        <begin position="84"/>
        <end position="105"/>
    </location>
</feature>
<dbReference type="Pfam" id="PF02660">
    <property type="entry name" value="G3P_acyltransf"/>
    <property type="match status" value="1"/>
</dbReference>
<keyword evidence="11" id="KW-0012">Acyltransferase</keyword>
<name>A0ABZ0QRH4_9FIRM</name>
<evidence type="ECO:0000313" key="11">
    <source>
        <dbReference type="EMBL" id="WPD20084.1"/>
    </source>
</evidence>
<comment type="function">
    <text evidence="10">Catalyzes the transfer of an acyl group from acyl-phosphate (acyl-PO(4)) to glycerol-3-phosphate (G3P) to form lysophosphatidic acid (LPA). This enzyme utilizes acyl-phosphate as fatty acyl donor, but not acyl-CoA or acyl-ACP.</text>
</comment>
<evidence type="ECO:0000256" key="8">
    <source>
        <dbReference type="ARBA" id="ARBA00023209"/>
    </source>
</evidence>
<accession>A0ABZ0QRH4</accession>
<evidence type="ECO:0000256" key="5">
    <source>
        <dbReference type="ARBA" id="ARBA00022989"/>
    </source>
</evidence>